<sequence length="312" mass="35744">MTGLELSKAYYEAFGSSMIHNQFPEYEKYAAVGLVGEGSECLGFDDGLSEDHDFGPGFCIWLPEEIYRAMGSQMQQAYERLPKTFEGKTRMETLEGQGRVGVFNISDFYKKYIGCTSSPRTNVQWMMLPETSLATVTSGKVFTDPLGEFSAIRNDLLKFYPKDIFLKKLVARMAVMSQSGQYNYERCMKRGEFAAAYLACGEFVKAAVSAVYLLNRKYMPFYKWMFRGMDHLFYLKEVKGLLEQLVLLTDSAENTSRKVELIEAVCIGIRRELNRQEIVQGTDNFLQNHCYEVMKAIADEQIRQLPIIYDCK</sequence>
<feature type="domain" description="DUF4037" evidence="2">
    <location>
        <begin position="125"/>
        <end position="225"/>
    </location>
</feature>
<evidence type="ECO:0000259" key="2">
    <source>
        <dbReference type="Pfam" id="PF13228"/>
    </source>
</evidence>
<reference evidence="3 4" key="1">
    <citation type="submission" date="2020-02" db="EMBL/GenBank/DDBJ databases">
        <authorList>
            <person name="Kim Y.B."/>
            <person name="Roh S.W."/>
        </authorList>
    </citation>
    <scope>NUCLEOTIDE SEQUENCE [LARGE SCALE GENOMIC DNA]</scope>
    <source>
        <strain evidence="3 4">DSM 103574</strain>
    </source>
</reference>
<keyword evidence="1" id="KW-0472">Membrane</keyword>
<proteinExistence type="predicted"/>
<dbReference type="InterPro" id="IPR025117">
    <property type="entry name" value="DUF4037"/>
</dbReference>
<dbReference type="EMBL" id="CP048649">
    <property type="protein sequence ID" value="QIB70757.1"/>
    <property type="molecule type" value="Genomic_DNA"/>
</dbReference>
<dbReference type="AlphaFoldDB" id="A0A858BYT7"/>
<keyword evidence="1" id="KW-1133">Transmembrane helix</keyword>
<feature type="transmembrane region" description="Helical" evidence="1">
    <location>
        <begin position="194"/>
        <end position="215"/>
    </location>
</feature>
<gene>
    <name evidence="3" type="ORF">Ami103574_11195</name>
</gene>
<evidence type="ECO:0000313" key="3">
    <source>
        <dbReference type="EMBL" id="QIB70757.1"/>
    </source>
</evidence>
<dbReference type="Proteomes" id="UP000466848">
    <property type="component" value="Chromosome"/>
</dbReference>
<keyword evidence="1" id="KW-0812">Transmembrane</keyword>
<organism evidence="3 4">
    <name type="scientific">Aminipila butyrica</name>
    <dbReference type="NCBI Taxonomy" id="433296"/>
    <lineage>
        <taxon>Bacteria</taxon>
        <taxon>Bacillati</taxon>
        <taxon>Bacillota</taxon>
        <taxon>Clostridia</taxon>
        <taxon>Peptostreptococcales</taxon>
        <taxon>Anaerovoracaceae</taxon>
        <taxon>Aminipila</taxon>
    </lineage>
</organism>
<evidence type="ECO:0000256" key="1">
    <source>
        <dbReference type="SAM" id="Phobius"/>
    </source>
</evidence>
<name>A0A858BYT7_9FIRM</name>
<keyword evidence="4" id="KW-1185">Reference proteome</keyword>
<dbReference type="KEGG" id="abut:Ami103574_11195"/>
<dbReference type="Pfam" id="PF13228">
    <property type="entry name" value="DUF4037"/>
    <property type="match status" value="1"/>
</dbReference>
<protein>
    <submittedName>
        <fullName evidence="3">DUF4037 domain-containing protein</fullName>
    </submittedName>
</protein>
<evidence type="ECO:0000313" key="4">
    <source>
        <dbReference type="Proteomes" id="UP000466848"/>
    </source>
</evidence>
<accession>A0A858BYT7</accession>